<dbReference type="AlphaFoldDB" id="A0AAV1J467"/>
<dbReference type="EMBL" id="CAVLEF010000005">
    <property type="protein sequence ID" value="CAK1544284.1"/>
    <property type="molecule type" value="Genomic_DNA"/>
</dbReference>
<comment type="caution">
    <text evidence="1">The sequence shown here is derived from an EMBL/GenBank/DDBJ whole genome shotgun (WGS) entry which is preliminary data.</text>
</comment>
<dbReference type="Proteomes" id="UP001497472">
    <property type="component" value="Unassembled WGS sequence"/>
</dbReference>
<protein>
    <submittedName>
        <fullName evidence="1">Uncharacterized protein</fullName>
    </submittedName>
</protein>
<evidence type="ECO:0000313" key="2">
    <source>
        <dbReference type="Proteomes" id="UP001497472"/>
    </source>
</evidence>
<reference evidence="1 2" key="1">
    <citation type="submission" date="2023-11" db="EMBL/GenBank/DDBJ databases">
        <authorList>
            <person name="Okamura Y."/>
        </authorList>
    </citation>
    <scope>NUCLEOTIDE SEQUENCE [LARGE SCALE GENOMIC DNA]</scope>
</reference>
<name>A0AAV1J467_9NEOP</name>
<accession>A0AAV1J467</accession>
<proteinExistence type="predicted"/>
<organism evidence="1 2">
    <name type="scientific">Leptosia nina</name>
    <dbReference type="NCBI Taxonomy" id="320188"/>
    <lineage>
        <taxon>Eukaryota</taxon>
        <taxon>Metazoa</taxon>
        <taxon>Ecdysozoa</taxon>
        <taxon>Arthropoda</taxon>
        <taxon>Hexapoda</taxon>
        <taxon>Insecta</taxon>
        <taxon>Pterygota</taxon>
        <taxon>Neoptera</taxon>
        <taxon>Endopterygota</taxon>
        <taxon>Lepidoptera</taxon>
        <taxon>Glossata</taxon>
        <taxon>Ditrysia</taxon>
        <taxon>Papilionoidea</taxon>
        <taxon>Pieridae</taxon>
        <taxon>Pierinae</taxon>
        <taxon>Leptosia</taxon>
    </lineage>
</organism>
<sequence>MGPTHFWDTTTIEFYYYYYSTSPWTMSPSIDELLRLETSPRKVSIRDFTVKNRLLGAELLQVIRGP</sequence>
<gene>
    <name evidence="1" type="ORF">LNINA_LOCUS4043</name>
</gene>
<evidence type="ECO:0000313" key="1">
    <source>
        <dbReference type="EMBL" id="CAK1544284.1"/>
    </source>
</evidence>
<keyword evidence="2" id="KW-1185">Reference proteome</keyword>